<feature type="compositionally biased region" description="Polar residues" evidence="1">
    <location>
        <begin position="21"/>
        <end position="41"/>
    </location>
</feature>
<gene>
    <name evidence="2" type="ORF">L5515_015080</name>
</gene>
<dbReference type="Proteomes" id="UP000829354">
    <property type="component" value="Chromosome II"/>
</dbReference>
<dbReference type="AlphaFoldDB" id="A0AAE9EF01"/>
<feature type="region of interest" description="Disordered" evidence="1">
    <location>
        <begin position="1"/>
        <end position="41"/>
    </location>
</feature>
<evidence type="ECO:0000313" key="3">
    <source>
        <dbReference type="Proteomes" id="UP000829354"/>
    </source>
</evidence>
<evidence type="ECO:0000256" key="1">
    <source>
        <dbReference type="SAM" id="MobiDB-lite"/>
    </source>
</evidence>
<sequence length="106" mass="12329">MASRQSSSPYSPSRPNDTRNYDQNMNMRSTNHSQQPYRQTNPTDFVVTNMFSDDARTTPMKVAFCRYNPLHVVSVDIKNQHESENCPDRTWRPGNSIITFNDIEKI</sequence>
<organism evidence="2 3">
    <name type="scientific">Caenorhabditis briggsae</name>
    <dbReference type="NCBI Taxonomy" id="6238"/>
    <lineage>
        <taxon>Eukaryota</taxon>
        <taxon>Metazoa</taxon>
        <taxon>Ecdysozoa</taxon>
        <taxon>Nematoda</taxon>
        <taxon>Chromadorea</taxon>
        <taxon>Rhabditida</taxon>
        <taxon>Rhabditina</taxon>
        <taxon>Rhabditomorpha</taxon>
        <taxon>Rhabditoidea</taxon>
        <taxon>Rhabditidae</taxon>
        <taxon>Peloderinae</taxon>
        <taxon>Caenorhabditis</taxon>
    </lineage>
</organism>
<reference evidence="2 3" key="1">
    <citation type="submission" date="2022-04" db="EMBL/GenBank/DDBJ databases">
        <title>Chromosome-level reference genomes for two strains of Caenorhabditis briggsae: an improved platform for comparative genomics.</title>
        <authorList>
            <person name="Stevens L."/>
            <person name="Andersen E."/>
        </authorList>
    </citation>
    <scope>NUCLEOTIDE SEQUENCE [LARGE SCALE GENOMIC DNA]</scope>
    <source>
        <strain evidence="2">VX34</strain>
        <tissue evidence="2">Whole-organism</tissue>
    </source>
</reference>
<proteinExistence type="predicted"/>
<name>A0AAE9EF01_CAEBR</name>
<evidence type="ECO:0000313" key="2">
    <source>
        <dbReference type="EMBL" id="UMM19514.1"/>
    </source>
</evidence>
<accession>A0AAE9EF01</accession>
<protein>
    <submittedName>
        <fullName evidence="2">Uncharacterized protein</fullName>
    </submittedName>
</protein>
<dbReference type="EMBL" id="CP092621">
    <property type="protein sequence ID" value="UMM19514.1"/>
    <property type="molecule type" value="Genomic_DNA"/>
</dbReference>
<feature type="compositionally biased region" description="Low complexity" evidence="1">
    <location>
        <begin position="1"/>
        <end position="15"/>
    </location>
</feature>
<keyword evidence="3" id="KW-1185">Reference proteome</keyword>